<feature type="region of interest" description="Disordered" evidence="2">
    <location>
        <begin position="1"/>
        <end position="23"/>
    </location>
</feature>
<dbReference type="GO" id="GO:0008880">
    <property type="term" value="F:glucuronate isomerase activity"/>
    <property type="evidence" value="ECO:0007669"/>
    <property type="project" value="InterPro"/>
</dbReference>
<dbReference type="InterPro" id="IPR021120">
    <property type="entry name" value="KduI/IolB_isomerase"/>
</dbReference>
<dbReference type="PANTHER" id="PTHR39193">
    <property type="entry name" value="5-DEOXY-GLUCURONATE ISOMERASE"/>
    <property type="match status" value="1"/>
</dbReference>
<sequence length="273" mass="29493">MHSTIPPPHHQVMPSRSGFQASQPHACPTLDFAKLVLAPGQTHQGETGAREVLLLALSGEADVTVNGHAYPRVGQRSTVFAGTPHGLYLPRASAYSVTARTAFEAALPSAASDLDTAPYEIHPADLPTYPSSGAAAGRWYHELLGFPGLGPTSRLRVVEIHTTPGPYRVPLPPTTEFMRGARDTGEQMTYFRLSSRGGRGLARHYSARFGHGYDELYTIYDHSLLTLPHGECTYSLPAGVSATSLWVLAAEPVPPVRRPLRSRWASDKAPGPR</sequence>
<dbReference type="STRING" id="317577.GCA_000419625_03161"/>
<accession>A0A221T0V1</accession>
<keyword evidence="4" id="KW-1185">Reference proteome</keyword>
<protein>
    <recommendedName>
        <fullName evidence="5">5-deoxy-glucuronate isomerase</fullName>
    </recommendedName>
</protein>
<dbReference type="InterPro" id="IPR011051">
    <property type="entry name" value="RmlC_Cupin_sf"/>
</dbReference>
<dbReference type="Gene3D" id="2.60.120.10">
    <property type="entry name" value="Jelly Rolls"/>
    <property type="match status" value="2"/>
</dbReference>
<dbReference type="GO" id="GO:0019310">
    <property type="term" value="P:inositol catabolic process"/>
    <property type="evidence" value="ECO:0007669"/>
    <property type="project" value="InterPro"/>
</dbReference>
<dbReference type="PANTHER" id="PTHR39193:SF1">
    <property type="entry name" value="5-DEOXY-GLUCURONATE ISOMERASE"/>
    <property type="match status" value="1"/>
</dbReference>
<evidence type="ECO:0008006" key="5">
    <source>
        <dbReference type="Google" id="ProtNLM"/>
    </source>
</evidence>
<keyword evidence="1" id="KW-0413">Isomerase</keyword>
<name>A0A221T0V1_9DEIO</name>
<proteinExistence type="predicted"/>
<dbReference type="EMBL" id="CP021082">
    <property type="protein sequence ID" value="ASN82528.1"/>
    <property type="molecule type" value="Genomic_DNA"/>
</dbReference>
<evidence type="ECO:0000313" key="4">
    <source>
        <dbReference type="Proteomes" id="UP000259030"/>
    </source>
</evidence>
<dbReference type="KEGG" id="dfc:DFI_15220"/>
<dbReference type="Pfam" id="PF04962">
    <property type="entry name" value="KduI"/>
    <property type="match status" value="1"/>
</dbReference>
<geneLocation type="plasmid" evidence="4">
    <name>pdfi1</name>
</geneLocation>
<dbReference type="Proteomes" id="UP000259030">
    <property type="component" value="Plasmid pDFI1"/>
</dbReference>
<dbReference type="SUPFAM" id="SSF51182">
    <property type="entry name" value="RmlC-like cupins"/>
    <property type="match status" value="1"/>
</dbReference>
<dbReference type="AlphaFoldDB" id="A0A221T0V1"/>
<dbReference type="RefSeq" id="WP_081425930.1">
    <property type="nucleotide sequence ID" value="NZ_ATTJ01000002.1"/>
</dbReference>
<evidence type="ECO:0000256" key="1">
    <source>
        <dbReference type="ARBA" id="ARBA00023235"/>
    </source>
</evidence>
<dbReference type="OrthoDB" id="9799936at2"/>
<organism evidence="3 4">
    <name type="scientific">Deinococcus ficus</name>
    <dbReference type="NCBI Taxonomy" id="317577"/>
    <lineage>
        <taxon>Bacteria</taxon>
        <taxon>Thermotogati</taxon>
        <taxon>Deinococcota</taxon>
        <taxon>Deinococci</taxon>
        <taxon>Deinococcales</taxon>
        <taxon>Deinococcaceae</taxon>
        <taxon>Deinococcus</taxon>
    </lineage>
</organism>
<evidence type="ECO:0000256" key="2">
    <source>
        <dbReference type="SAM" id="MobiDB-lite"/>
    </source>
</evidence>
<evidence type="ECO:0000313" key="3">
    <source>
        <dbReference type="EMBL" id="ASN82528.1"/>
    </source>
</evidence>
<dbReference type="InterPro" id="IPR014710">
    <property type="entry name" value="RmlC-like_jellyroll"/>
</dbReference>
<gene>
    <name evidence="3" type="ORF">DFI_15220</name>
</gene>
<reference evidence="3 4" key="1">
    <citation type="submission" date="2017-05" db="EMBL/GenBank/DDBJ databases">
        <title>The complete genome sequence of Deinococcus ficus isolated from the rhizosphere of the Ficus religiosa L. in Taiwan.</title>
        <authorList>
            <person name="Wu K.-M."/>
            <person name="Liao T.-L."/>
            <person name="Liu Y.-M."/>
            <person name="Young C.-C."/>
            <person name="Tsai S.-F."/>
        </authorList>
    </citation>
    <scope>NUCLEOTIDE SEQUENCE [LARGE SCALE GENOMIC DNA]</scope>
    <source>
        <strain evidence="3 4">CC-FR2-10</strain>
        <plasmid evidence="4">pdfi1</plasmid>
    </source>
</reference>
<keyword evidence="3" id="KW-0614">Plasmid</keyword>
<dbReference type="InterPro" id="IPR024203">
    <property type="entry name" value="Deoxy-glucuronate_isom_IolB"/>
</dbReference>